<dbReference type="InterPro" id="IPR043151">
    <property type="entry name" value="BAH_sf"/>
</dbReference>
<keyword evidence="9" id="KW-0863">Zinc-finger</keyword>
<evidence type="ECO:0000256" key="11">
    <source>
        <dbReference type="SAM" id="MobiDB-lite"/>
    </source>
</evidence>
<feature type="region of interest" description="Disordered" evidence="11">
    <location>
        <begin position="495"/>
        <end position="542"/>
    </location>
</feature>
<feature type="compositionally biased region" description="Low complexity" evidence="11">
    <location>
        <begin position="1922"/>
        <end position="1948"/>
    </location>
</feature>
<evidence type="ECO:0000259" key="15">
    <source>
        <dbReference type="PROSITE" id="PS51038"/>
    </source>
</evidence>
<evidence type="ECO:0000259" key="13">
    <source>
        <dbReference type="PROSITE" id="PS50118"/>
    </source>
</evidence>
<name>A0A7E4VYA8_PANRE</name>
<dbReference type="Pfam" id="PF00505">
    <property type="entry name" value="HMG_box"/>
    <property type="match status" value="1"/>
</dbReference>
<feature type="region of interest" description="Disordered" evidence="11">
    <location>
        <begin position="687"/>
        <end position="749"/>
    </location>
</feature>
<dbReference type="PROSITE" id="PS50014">
    <property type="entry name" value="BROMODOMAIN_2"/>
    <property type="match status" value="5"/>
</dbReference>
<dbReference type="SMART" id="SM00297">
    <property type="entry name" value="BROMO"/>
    <property type="match status" value="6"/>
</dbReference>
<evidence type="ECO:0000256" key="7">
    <source>
        <dbReference type="ARBA" id="ARBA00023242"/>
    </source>
</evidence>
<feature type="domain" description="Bromo" evidence="12">
    <location>
        <begin position="770"/>
        <end position="840"/>
    </location>
</feature>
<evidence type="ECO:0000256" key="6">
    <source>
        <dbReference type="ARBA" id="ARBA00023163"/>
    </source>
</evidence>
<dbReference type="SUPFAM" id="SSF47095">
    <property type="entry name" value="HMG-box"/>
    <property type="match status" value="1"/>
</dbReference>
<evidence type="ECO:0000256" key="3">
    <source>
        <dbReference type="ARBA" id="ARBA00022853"/>
    </source>
</evidence>
<keyword evidence="4" id="KW-0805">Transcription regulation</keyword>
<evidence type="ECO:0000256" key="1">
    <source>
        <dbReference type="ARBA" id="ARBA00004123"/>
    </source>
</evidence>
<dbReference type="Gene3D" id="1.20.920.10">
    <property type="entry name" value="Bromodomain-like"/>
    <property type="match status" value="6"/>
</dbReference>
<dbReference type="InterPro" id="IPR018359">
    <property type="entry name" value="Bromodomain_CS"/>
</dbReference>
<dbReference type="GO" id="GO:0003677">
    <property type="term" value="F:DNA binding"/>
    <property type="evidence" value="ECO:0007669"/>
    <property type="project" value="UniProtKB-UniRule"/>
</dbReference>
<dbReference type="Pfam" id="PF01426">
    <property type="entry name" value="BAH"/>
    <property type="match status" value="2"/>
</dbReference>
<dbReference type="Gene3D" id="2.30.30.490">
    <property type="match status" value="2"/>
</dbReference>
<dbReference type="Gene3D" id="1.10.30.10">
    <property type="entry name" value="High mobility group box domain"/>
    <property type="match status" value="1"/>
</dbReference>
<feature type="region of interest" description="Disordered" evidence="11">
    <location>
        <begin position="1485"/>
        <end position="1516"/>
    </location>
</feature>
<evidence type="ECO:0000256" key="4">
    <source>
        <dbReference type="ARBA" id="ARBA00023015"/>
    </source>
</evidence>
<feature type="compositionally biased region" description="Basic and acidic residues" evidence="11">
    <location>
        <begin position="1226"/>
        <end position="1243"/>
    </location>
</feature>
<dbReference type="SMART" id="SM00398">
    <property type="entry name" value="HMG"/>
    <property type="match status" value="1"/>
</dbReference>
<evidence type="ECO:0000313" key="17">
    <source>
        <dbReference type="WBParaSite" id="Pan_g4957.t3"/>
    </source>
</evidence>
<feature type="region of interest" description="Disordered" evidence="11">
    <location>
        <begin position="48"/>
        <end position="94"/>
    </location>
</feature>
<evidence type="ECO:0000256" key="5">
    <source>
        <dbReference type="ARBA" id="ARBA00023117"/>
    </source>
</evidence>
<dbReference type="InterPro" id="IPR001487">
    <property type="entry name" value="Bromodomain"/>
</dbReference>
<dbReference type="InterPro" id="IPR013087">
    <property type="entry name" value="Znf_C2H2_type"/>
</dbReference>
<dbReference type="Gene3D" id="3.30.160.60">
    <property type="entry name" value="Classic Zinc Finger"/>
    <property type="match status" value="1"/>
</dbReference>
<evidence type="ECO:0000256" key="8">
    <source>
        <dbReference type="PROSITE-ProRule" id="PRU00035"/>
    </source>
</evidence>
<feature type="compositionally biased region" description="Polar residues" evidence="11">
    <location>
        <begin position="1009"/>
        <end position="1018"/>
    </location>
</feature>
<dbReference type="InterPro" id="IPR001025">
    <property type="entry name" value="BAH_dom"/>
</dbReference>
<proteinExistence type="predicted"/>
<dbReference type="InterPro" id="IPR036910">
    <property type="entry name" value="HMG_box_dom_sf"/>
</dbReference>
<evidence type="ECO:0000256" key="9">
    <source>
        <dbReference type="PROSITE-ProRule" id="PRU00042"/>
    </source>
</evidence>
<dbReference type="InterPro" id="IPR036427">
    <property type="entry name" value="Bromodomain-like_sf"/>
</dbReference>
<dbReference type="PROSITE" id="PS50157">
    <property type="entry name" value="ZINC_FINGER_C2H2_2"/>
    <property type="match status" value="1"/>
</dbReference>
<feature type="domain" description="C2H2-type" evidence="14">
    <location>
        <begin position="1612"/>
        <end position="1644"/>
    </location>
</feature>
<evidence type="ECO:0000259" key="12">
    <source>
        <dbReference type="PROSITE" id="PS50014"/>
    </source>
</evidence>
<keyword evidence="16" id="KW-1185">Reference proteome</keyword>
<keyword evidence="3" id="KW-0156">Chromatin regulator</keyword>
<feature type="region of interest" description="Disordered" evidence="11">
    <location>
        <begin position="999"/>
        <end position="1033"/>
    </location>
</feature>
<keyword evidence="9" id="KW-0479">Metal-binding</keyword>
<feature type="domain" description="Bromo" evidence="12">
    <location>
        <begin position="255"/>
        <end position="325"/>
    </location>
</feature>
<feature type="domain" description="HMG box" evidence="13">
    <location>
        <begin position="1531"/>
        <end position="1584"/>
    </location>
</feature>
<feature type="DNA-binding region" description="HMG box" evidence="10">
    <location>
        <begin position="1531"/>
        <end position="1584"/>
    </location>
</feature>
<keyword evidence="9" id="KW-0862">Zinc</keyword>
<sequence length="2062" mass="234313">MRSQPMAMSSGKRITWFRMARCFSRLARKCTHNCIVFTVPAPGRMFAIPPRKGRGEKLNPCPPIRTMGRRGDDSMSTPRTPRPSRHRPTKREETYDQQVLCQEFNELLRAAKDSNGKNLTDLFQRVPSRRTDPEYYDVVKQPIDFARINQRLRADEYNSFNDFCNDVELVISNAQLCYPPESPEYIAASELHKFYLDRKARLLQPHGASVSGSMESTPSPTPSISGRALSSPLFPPDEAKFEAVLAALLKLTDKSGRLLAPPFRVLSTPEELPQYYEVITNPMDLKTIVKKVREGDYNGWEDMDADIKVLVSNCKTYNGANSELTKDANKLFAHYERKRNELCSTKASIERTKVNENRKALNQLLEQRPAANVDPGLAEDMEEDEATEQDPNPMWKLYWAVRNNELSEPFLELPNMNTYPDYYEEIESPMSLFVINKRLKQGFYTDIQQLVNDLLLICFNARCYNLETSQFHRSAVDLENFIANSAREIDPSVNIVISEVPTDEPKEGDNKTPSRKRPHVNMNDDDSASEAGSPASRGPAWKRRKSEYVEFGSGVENPNRKHPQGRKSIEEHRIIYKNKLLKVWNTVRNHTVGGVKVADNFMFIPSEKVYPEYYTIVATPIDLTMIRDRLENFKYESSAEFMNDIILLFNNVRSLYPPNHQLVTTANDLQNVAISMMNSVSKNEVLKIPVRKERNRHSPHKRPSIASPTPSLPSKSVVSSPTPVEMKPAPPPRTPAKTRPATGRSTKASAKDIETMKTMLNAVIDYKDEEGRKLSEAFLRLPKREEYPTYYEKIKNPVDLEGVRARVNRRSYTSLQTMLIDLKLVFDNACAFNDPSSTIYKDALVLQKEVLQQRTKHLQDEFIVQSEVKLLLTNLLVEITTYKDDHRRCLSESFEDIPKVMRDAGVPEEEYPFSLDEIKYNLDKGRYRRLDRFQEDLFYLFAKIRYVLPADSQLFNDTITLQKHFIEKRDELCKNWFISPAKFYNGGELDSDLERLSREREKAHKKNPTQEPDSTRASTARESEDGKSKSVNGETTLESYTFEGITYKPETYVYVASAEDDAPPDAPRHIMRVERIYTDEDNVTVCRGAWVYKPTETYHLATRLFYPNEVFITDFRDTITADRLLGKCWVMPAEDYLKSKPQGFDDADVYACESKYLGRQKHFRKLGNWPFPDEIESMKYITRPEVLRVTKVRSELADGEMSAKSSRQGSEKPKERPAVGQPRAATKKEATVAEDEKRAEREASPSGGVISERVRNLPRLLDIHREELKDGKNAKQGDKTYYEQMLHNNTWYRKGDGVLAFREGAGQCDIYRIDKMWRTKKGVAFISGPFFARPSDVKHDPHTDTFYKREVIGVEQPDVTVNMNRVQARCLVVGTAYYEKCRPTEFPECDVFVTERRVRGVAGAIESKKCSLHQTDSYKDLEGVPVMDLSYSKPIKKIKEYKHSLDVPEDEIYYFKTPIDMEKDLSPHIAGSDAALSIDPADIENESTADSSDIPGASESVGSVGPVTDVDGSPLQGQANAKWLESQPKLNAKSKSGYILFSAEVRKRVMSENPEAGFGEISRIVGVEWKKLTDEQKRQYEVRATFIANERAKNDLLTPSSKVLQPGQVRVFSCKWQNAHSNCDYQFDSNDGLYEHIKTAHTSQIVDGENQFVCLWTSCVKYRKEGKPFPSLPRLHRHMKEKHLPSAAKICQPQQRGKHYFVYLPPNETAAHGSREAPPGHFVNHPYGNPVANAPACVNATPIEEMHQPQQTPHPASVATTPARGYIANVVSDTTPRVKVVNTAVYQPASTAGGTTQYVQQQIPNASVPVQYVTVNGGQSVYQAVVVNQQPGGHQPVQFLQQGPNGTLVQASSAAVQQHQYYQVPQTSTAPQQQQYAMSNGQHVPQQGVPQYAPQTPYVSQHQQQHATPQHVAYGQVPQGTPHVSHQHPMPQQQPMGQAVQHHPQQVHPAPPADPRTIVRNQEPIFVKVPDSLTQRRVLHTKTYVSYIENLYNNGGKREITPWRKSLTQGGTHPITRDKLDLVRGAAKRKVTDEELANSLYLLRDQLLESTCGIKRRNEVKL</sequence>
<evidence type="ECO:0000256" key="2">
    <source>
        <dbReference type="ARBA" id="ARBA00022737"/>
    </source>
</evidence>
<feature type="compositionally biased region" description="Basic residues" evidence="11">
    <location>
        <begin position="693"/>
        <end position="703"/>
    </location>
</feature>
<dbReference type="GO" id="GO:0016586">
    <property type="term" value="C:RSC-type complex"/>
    <property type="evidence" value="ECO:0007669"/>
    <property type="project" value="InterPro"/>
</dbReference>
<protein>
    <submittedName>
        <fullName evidence="17">Bromo domain-containing protein</fullName>
    </submittedName>
</protein>
<keyword evidence="10" id="KW-0238">DNA-binding</keyword>
<feature type="compositionally biased region" description="Basic and acidic residues" evidence="11">
    <location>
        <begin position="1019"/>
        <end position="1028"/>
    </location>
</feature>
<dbReference type="Proteomes" id="UP000492821">
    <property type="component" value="Unassembled WGS sequence"/>
</dbReference>
<keyword evidence="7 10" id="KW-0539">Nucleus</keyword>
<dbReference type="PANTHER" id="PTHR16062">
    <property type="entry name" value="SWI/SNF-RELATED"/>
    <property type="match status" value="1"/>
</dbReference>
<feature type="compositionally biased region" description="Low complexity" evidence="11">
    <location>
        <begin position="707"/>
        <end position="724"/>
    </location>
</feature>
<dbReference type="SUPFAM" id="SSF47370">
    <property type="entry name" value="Bromodomain"/>
    <property type="match status" value="6"/>
</dbReference>
<keyword evidence="5 8" id="KW-0103">Bromodomain</keyword>
<dbReference type="GO" id="GO:0006368">
    <property type="term" value="P:transcription elongation by RNA polymerase II"/>
    <property type="evidence" value="ECO:0007669"/>
    <property type="project" value="TreeGrafter"/>
</dbReference>
<dbReference type="PROSITE" id="PS00633">
    <property type="entry name" value="BROMODOMAIN_1"/>
    <property type="match status" value="3"/>
</dbReference>
<dbReference type="Pfam" id="PF00439">
    <property type="entry name" value="Bromodomain"/>
    <property type="match status" value="5"/>
</dbReference>
<feature type="compositionally biased region" description="Polar residues" evidence="11">
    <location>
        <begin position="1869"/>
        <end position="1908"/>
    </location>
</feature>
<dbReference type="WBParaSite" id="Pan_g4957.t3">
    <property type="protein sequence ID" value="Pan_g4957.t3"/>
    <property type="gene ID" value="Pan_g4957"/>
</dbReference>
<dbReference type="CDD" id="cd04369">
    <property type="entry name" value="Bromodomain"/>
    <property type="match status" value="2"/>
</dbReference>
<evidence type="ECO:0000256" key="10">
    <source>
        <dbReference type="PROSITE-ProRule" id="PRU00267"/>
    </source>
</evidence>
<dbReference type="SMART" id="SM00439">
    <property type="entry name" value="BAH"/>
    <property type="match status" value="2"/>
</dbReference>
<feature type="domain" description="Bromo" evidence="12">
    <location>
        <begin position="593"/>
        <end position="663"/>
    </location>
</feature>
<dbReference type="PRINTS" id="PR00503">
    <property type="entry name" value="BROMODOMAIN"/>
</dbReference>
<dbReference type="PANTHER" id="PTHR16062:SF19">
    <property type="entry name" value="PROTEIN POLYBROMO-1"/>
    <property type="match status" value="1"/>
</dbReference>
<dbReference type="PROSITE" id="PS50118">
    <property type="entry name" value="HMG_BOX_2"/>
    <property type="match status" value="1"/>
</dbReference>
<accession>A0A7E4VYA8</accession>
<dbReference type="InterPro" id="IPR037382">
    <property type="entry name" value="Rsc/polybromo"/>
</dbReference>
<feature type="domain" description="Bromo" evidence="12">
    <location>
        <begin position="402"/>
        <end position="472"/>
    </location>
</feature>
<keyword evidence="2" id="KW-0677">Repeat</keyword>
<reference evidence="17" key="2">
    <citation type="submission" date="2020-10" db="UniProtKB">
        <authorList>
            <consortium name="WormBaseParasite"/>
        </authorList>
    </citation>
    <scope>IDENTIFICATION</scope>
</reference>
<comment type="subcellular location">
    <subcellularLocation>
        <location evidence="1">Nucleus</location>
    </subcellularLocation>
</comment>
<feature type="domain" description="BAH" evidence="15">
    <location>
        <begin position="1045"/>
        <end position="1167"/>
    </location>
</feature>
<evidence type="ECO:0000313" key="16">
    <source>
        <dbReference type="Proteomes" id="UP000492821"/>
    </source>
</evidence>
<dbReference type="GO" id="GO:0006338">
    <property type="term" value="P:chromatin remodeling"/>
    <property type="evidence" value="ECO:0007669"/>
    <property type="project" value="InterPro"/>
</dbReference>
<dbReference type="GO" id="GO:0008270">
    <property type="term" value="F:zinc ion binding"/>
    <property type="evidence" value="ECO:0007669"/>
    <property type="project" value="UniProtKB-KW"/>
</dbReference>
<feature type="region of interest" description="Disordered" evidence="11">
    <location>
        <begin position="1865"/>
        <end position="1953"/>
    </location>
</feature>
<dbReference type="InterPro" id="IPR009071">
    <property type="entry name" value="HMG_box_dom"/>
</dbReference>
<evidence type="ECO:0000259" key="14">
    <source>
        <dbReference type="PROSITE" id="PS50157"/>
    </source>
</evidence>
<dbReference type="PROSITE" id="PS51038">
    <property type="entry name" value="BAH"/>
    <property type="match status" value="2"/>
</dbReference>
<feature type="domain" description="Bromo" evidence="12">
    <location>
        <begin position="115"/>
        <end position="185"/>
    </location>
</feature>
<dbReference type="GO" id="GO:0003682">
    <property type="term" value="F:chromatin binding"/>
    <property type="evidence" value="ECO:0007669"/>
    <property type="project" value="InterPro"/>
</dbReference>
<feature type="domain" description="BAH" evidence="15">
    <location>
        <begin position="1290"/>
        <end position="1409"/>
    </location>
</feature>
<keyword evidence="6" id="KW-0804">Transcription</keyword>
<organism evidence="16 17">
    <name type="scientific">Panagrellus redivivus</name>
    <name type="common">Microworm</name>
    <dbReference type="NCBI Taxonomy" id="6233"/>
    <lineage>
        <taxon>Eukaryota</taxon>
        <taxon>Metazoa</taxon>
        <taxon>Ecdysozoa</taxon>
        <taxon>Nematoda</taxon>
        <taxon>Chromadorea</taxon>
        <taxon>Rhabditida</taxon>
        <taxon>Tylenchina</taxon>
        <taxon>Panagrolaimomorpha</taxon>
        <taxon>Panagrolaimoidea</taxon>
        <taxon>Panagrolaimidae</taxon>
        <taxon>Panagrellus</taxon>
    </lineage>
</organism>
<reference evidence="16" key="1">
    <citation type="journal article" date="2013" name="Genetics">
        <title>The draft genome and transcriptome of Panagrellus redivivus are shaped by the harsh demands of a free-living lifestyle.</title>
        <authorList>
            <person name="Srinivasan J."/>
            <person name="Dillman A.R."/>
            <person name="Macchietto M.G."/>
            <person name="Heikkinen L."/>
            <person name="Lakso M."/>
            <person name="Fracchia K.M."/>
            <person name="Antoshechkin I."/>
            <person name="Mortazavi A."/>
            <person name="Wong G."/>
            <person name="Sternberg P.W."/>
        </authorList>
    </citation>
    <scope>NUCLEOTIDE SEQUENCE [LARGE SCALE GENOMIC DNA]</scope>
    <source>
        <strain evidence="16">MT8872</strain>
    </source>
</reference>
<feature type="region of interest" description="Disordered" evidence="11">
    <location>
        <begin position="1197"/>
        <end position="1251"/>
    </location>
</feature>
<feature type="compositionally biased region" description="Basic and acidic residues" evidence="11">
    <location>
        <begin position="503"/>
        <end position="512"/>
    </location>
</feature>